<accession>A0A8B7XIX2</accession>
<dbReference type="GO" id="GO:0004983">
    <property type="term" value="F:neuropeptide Y receptor activity"/>
    <property type="evidence" value="ECO:0007669"/>
    <property type="project" value="InterPro"/>
</dbReference>
<dbReference type="Pfam" id="PF00001">
    <property type="entry name" value="7tm_1"/>
    <property type="match status" value="1"/>
</dbReference>
<dbReference type="PRINTS" id="PR00237">
    <property type="entry name" value="GPCRRHODOPSN"/>
</dbReference>
<keyword evidence="5 9" id="KW-0297">G-protein coupled receptor</keyword>
<keyword evidence="12" id="KW-1185">Reference proteome</keyword>
<gene>
    <name evidence="13" type="primary">LOC110973556</name>
</gene>
<dbReference type="CDD" id="cd00637">
    <property type="entry name" value="7tm_classA_rhodopsin-like"/>
    <property type="match status" value="1"/>
</dbReference>
<feature type="transmembrane region" description="Helical" evidence="10">
    <location>
        <begin position="6"/>
        <end position="32"/>
    </location>
</feature>
<reference evidence="13" key="1">
    <citation type="submission" date="2025-08" db="UniProtKB">
        <authorList>
            <consortium name="RefSeq"/>
        </authorList>
    </citation>
    <scope>IDENTIFICATION</scope>
</reference>
<dbReference type="SMART" id="SM01381">
    <property type="entry name" value="7TM_GPCR_Srsx"/>
    <property type="match status" value="1"/>
</dbReference>
<evidence type="ECO:0000313" key="12">
    <source>
        <dbReference type="Proteomes" id="UP000694845"/>
    </source>
</evidence>
<dbReference type="AlphaFoldDB" id="A0A8B7XIX2"/>
<evidence type="ECO:0000256" key="4">
    <source>
        <dbReference type="ARBA" id="ARBA00022989"/>
    </source>
</evidence>
<dbReference type="PROSITE" id="PS50262">
    <property type="entry name" value="G_PROTEIN_RECEP_F1_2"/>
    <property type="match status" value="1"/>
</dbReference>
<feature type="domain" description="G-protein coupled receptors family 1 profile" evidence="11">
    <location>
        <begin position="23"/>
        <end position="282"/>
    </location>
</feature>
<evidence type="ECO:0000256" key="2">
    <source>
        <dbReference type="ARBA" id="ARBA00010663"/>
    </source>
</evidence>
<dbReference type="OrthoDB" id="5781782at2759"/>
<dbReference type="PANTHER" id="PTHR45698">
    <property type="entry name" value="TRACE AMINE-ASSOCIATED RECEPTOR 19N-RELATED"/>
    <property type="match status" value="1"/>
</dbReference>
<dbReference type="PRINTS" id="PR01012">
    <property type="entry name" value="NRPEPTIDEYR"/>
</dbReference>
<evidence type="ECO:0000256" key="8">
    <source>
        <dbReference type="ARBA" id="ARBA00023224"/>
    </source>
</evidence>
<feature type="transmembrane region" description="Helical" evidence="10">
    <location>
        <begin position="266"/>
        <end position="284"/>
    </location>
</feature>
<feature type="transmembrane region" description="Helical" evidence="10">
    <location>
        <begin position="166"/>
        <end position="191"/>
    </location>
</feature>
<sequence>MATVYWEWLTIIQLCLGILGIVGNLLVIVVYISKKKRQNTTNTLILALALTDLFTSINIIPWPTDWHGAVPLTALGRLYCGVIFPKFFMWTSIMASVGLLTILSVERYLAVCRPLWYRTVFSKTRPWHFIVAIWVFAAVEKSFNLYCTVPTPSGNCEFIVPGNGGFQIFLAVGVFTVEYMVPLLVMLVTYVKTIQALKRQARNLLEQIDSRNNPAFSLLQTRRKVIEMLLLVIVAFSICWGPLQFAFLIGSLGIKGDYFLSTLQDAFIVLAFFNSCANPIIYTFKNKSFRNSLRDRFRLRRKWNAVSSVTGTATEPGNKESHVQRTVRPVDRPLAIEDLPEIG</sequence>
<dbReference type="InterPro" id="IPR000611">
    <property type="entry name" value="NPY_rcpt"/>
</dbReference>
<dbReference type="InterPro" id="IPR017452">
    <property type="entry name" value="GPCR_Rhodpsn_7TM"/>
</dbReference>
<protein>
    <submittedName>
        <fullName evidence="13">Allatostatin-A receptor-like</fullName>
    </submittedName>
</protein>
<keyword evidence="8 9" id="KW-0807">Transducer</keyword>
<comment type="subcellular location">
    <subcellularLocation>
        <location evidence="1">Membrane</location>
        <topology evidence="1">Multi-pass membrane protein</topology>
    </subcellularLocation>
</comment>
<dbReference type="RefSeq" id="XP_022080146.1">
    <property type="nucleotide sequence ID" value="XM_022224454.1"/>
</dbReference>
<evidence type="ECO:0000256" key="10">
    <source>
        <dbReference type="SAM" id="Phobius"/>
    </source>
</evidence>
<dbReference type="GeneID" id="110973556"/>
<name>A0A8B7XIX2_ACAPL</name>
<dbReference type="Gene3D" id="1.20.1070.10">
    <property type="entry name" value="Rhodopsin 7-helix transmembrane proteins"/>
    <property type="match status" value="1"/>
</dbReference>
<dbReference type="Proteomes" id="UP000694845">
    <property type="component" value="Unplaced"/>
</dbReference>
<evidence type="ECO:0000256" key="9">
    <source>
        <dbReference type="RuleBase" id="RU000688"/>
    </source>
</evidence>
<keyword evidence="6 10" id="KW-0472">Membrane</keyword>
<evidence type="ECO:0000313" key="13">
    <source>
        <dbReference type="RefSeq" id="XP_022080146.1"/>
    </source>
</evidence>
<feature type="transmembrane region" description="Helical" evidence="10">
    <location>
        <begin position="126"/>
        <end position="146"/>
    </location>
</feature>
<dbReference type="InterPro" id="IPR000276">
    <property type="entry name" value="GPCR_Rhodpsn"/>
</dbReference>
<feature type="transmembrane region" description="Helical" evidence="10">
    <location>
        <begin position="44"/>
        <end position="63"/>
    </location>
</feature>
<evidence type="ECO:0000256" key="7">
    <source>
        <dbReference type="ARBA" id="ARBA00023170"/>
    </source>
</evidence>
<dbReference type="GO" id="GO:0016020">
    <property type="term" value="C:membrane"/>
    <property type="evidence" value="ECO:0007669"/>
    <property type="project" value="UniProtKB-SubCell"/>
</dbReference>
<evidence type="ECO:0000256" key="5">
    <source>
        <dbReference type="ARBA" id="ARBA00023040"/>
    </source>
</evidence>
<dbReference type="PANTHER" id="PTHR45698:SF1">
    <property type="entry name" value="TRACE AMINE-ASSOCIATED RECEPTOR 13C-LIKE"/>
    <property type="match status" value="1"/>
</dbReference>
<keyword evidence="3 9" id="KW-0812">Transmembrane</keyword>
<comment type="similarity">
    <text evidence="2 9">Belongs to the G-protein coupled receptor 1 family.</text>
</comment>
<organism evidence="12 13">
    <name type="scientific">Acanthaster planci</name>
    <name type="common">Crown-of-thorns starfish</name>
    <dbReference type="NCBI Taxonomy" id="133434"/>
    <lineage>
        <taxon>Eukaryota</taxon>
        <taxon>Metazoa</taxon>
        <taxon>Echinodermata</taxon>
        <taxon>Eleutherozoa</taxon>
        <taxon>Asterozoa</taxon>
        <taxon>Asteroidea</taxon>
        <taxon>Valvatacea</taxon>
        <taxon>Valvatida</taxon>
        <taxon>Acanthasteridae</taxon>
        <taxon>Acanthaster</taxon>
    </lineage>
</organism>
<dbReference type="KEGG" id="aplc:110973556"/>
<keyword evidence="7 9" id="KW-0675">Receptor</keyword>
<evidence type="ECO:0000256" key="6">
    <source>
        <dbReference type="ARBA" id="ARBA00023136"/>
    </source>
</evidence>
<dbReference type="SUPFAM" id="SSF81321">
    <property type="entry name" value="Family A G protein-coupled receptor-like"/>
    <property type="match status" value="1"/>
</dbReference>
<feature type="transmembrane region" description="Helical" evidence="10">
    <location>
        <begin position="228"/>
        <end position="254"/>
    </location>
</feature>
<proteinExistence type="inferred from homology"/>
<dbReference type="PROSITE" id="PS00237">
    <property type="entry name" value="G_PROTEIN_RECEP_F1_1"/>
    <property type="match status" value="1"/>
</dbReference>
<evidence type="ECO:0000256" key="3">
    <source>
        <dbReference type="ARBA" id="ARBA00022692"/>
    </source>
</evidence>
<feature type="transmembrane region" description="Helical" evidence="10">
    <location>
        <begin position="83"/>
        <end position="105"/>
    </location>
</feature>
<dbReference type="OMA" id="AFSICWG"/>
<evidence type="ECO:0000256" key="1">
    <source>
        <dbReference type="ARBA" id="ARBA00004141"/>
    </source>
</evidence>
<keyword evidence="4 10" id="KW-1133">Transmembrane helix</keyword>
<evidence type="ECO:0000259" key="11">
    <source>
        <dbReference type="PROSITE" id="PS50262"/>
    </source>
</evidence>